<dbReference type="SFLD" id="SFLDG01140">
    <property type="entry name" value="C2.B:_Phosphomannomutase_and_P"/>
    <property type="match status" value="1"/>
</dbReference>
<proteinExistence type="predicted"/>
<dbReference type="Gene3D" id="3.30.1240.10">
    <property type="match status" value="1"/>
</dbReference>
<dbReference type="PROSITE" id="PS01229">
    <property type="entry name" value="COF_2"/>
    <property type="match status" value="1"/>
</dbReference>
<dbReference type="InterPro" id="IPR036412">
    <property type="entry name" value="HAD-like_sf"/>
</dbReference>
<dbReference type="HOGENOM" id="CLU_044146_0_3_9"/>
<sequence>MVYRQERNIMTQYLIVSDIDGTLTANHHDVTEKTTQAIANAVTAGAAFYVATGRMHALAEVVAHQFQPYANIIASNGAVYDFSGERVHHTLGAAALTAVEEVATDLGLNALYFSDDTVYFTGTLPPAIEAAARRFAPSSVAIEVVALPSAAALLTHAATITNGIIFGPSDSQALAAGKTALEARNVLHVSASEHTNLELIPKHIDKANAVRELQAKTGIDAAHTIAFGDGLNDLGMLQAAGISVAMGNAVPEVKRVARYVTDTNVDDGVANFLTDFFEK</sequence>
<dbReference type="NCBIfam" id="TIGR01484">
    <property type="entry name" value="HAD-SF-IIB"/>
    <property type="match status" value="1"/>
</dbReference>
<keyword evidence="2" id="KW-1185">Reference proteome</keyword>
<comment type="caution">
    <text evidence="1">The sequence shown here is derived from an EMBL/GenBank/DDBJ whole genome shotgun (WGS) entry which is preliminary data.</text>
</comment>
<dbReference type="GO" id="GO:0000287">
    <property type="term" value="F:magnesium ion binding"/>
    <property type="evidence" value="ECO:0007669"/>
    <property type="project" value="TreeGrafter"/>
</dbReference>
<dbReference type="NCBIfam" id="TIGR00099">
    <property type="entry name" value="Cof-subfamily"/>
    <property type="match status" value="1"/>
</dbReference>
<dbReference type="CDD" id="cd07516">
    <property type="entry name" value="HAD_Pase"/>
    <property type="match status" value="1"/>
</dbReference>
<protein>
    <submittedName>
        <fullName evidence="1">Cof-like hydrolase</fullName>
    </submittedName>
</protein>
<dbReference type="EMBL" id="ACIZ01000024">
    <property type="protein sequence ID" value="EEN81173.1"/>
    <property type="molecule type" value="Genomic_DNA"/>
</dbReference>
<reference evidence="1" key="1">
    <citation type="submission" date="2009-01" db="EMBL/GenBank/DDBJ databases">
        <authorList>
            <person name="Qin X."/>
            <person name="Bachman B."/>
            <person name="Battles P."/>
            <person name="Bell A."/>
            <person name="Bess C."/>
            <person name="Bickham C."/>
            <person name="Chaboub L."/>
            <person name="Chen D."/>
            <person name="Coyle M."/>
            <person name="Deiros D.R."/>
            <person name="Dinh H."/>
            <person name="Forbes L."/>
            <person name="Fowler G."/>
            <person name="Francisco L."/>
            <person name="Fu Q."/>
            <person name="Gubbala S."/>
            <person name="Hale W."/>
            <person name="Han Y."/>
            <person name="Hemphill L."/>
            <person name="Highlander S.K."/>
            <person name="Hirani K."/>
            <person name="Hogues M."/>
            <person name="Jackson L."/>
            <person name="Jakkamsetti A."/>
            <person name="Javaid M."/>
            <person name="Jiang H."/>
            <person name="Korchina V."/>
            <person name="Kovar C."/>
            <person name="Lara F."/>
            <person name="Lee S."/>
            <person name="Mata R."/>
            <person name="Mathew T."/>
            <person name="Moen C."/>
            <person name="Morales K."/>
            <person name="Munidasa M."/>
            <person name="Nazareth L."/>
            <person name="Ngo R."/>
            <person name="Nguyen L."/>
            <person name="Okwuonu G."/>
            <person name="Ongeri F."/>
            <person name="Patil S."/>
            <person name="Petrosino J."/>
            <person name="Pham C."/>
            <person name="Pham P."/>
            <person name="Pu L.-L."/>
            <person name="Puazo M."/>
            <person name="Raj R."/>
            <person name="Reid J."/>
            <person name="Rouhana J."/>
            <person name="Saada N."/>
            <person name="Shang Y."/>
            <person name="Simmons D."/>
            <person name="Thornton R."/>
            <person name="Warren J."/>
            <person name="Weissenberger G."/>
            <person name="Zhang J."/>
            <person name="Zhang L."/>
            <person name="Zhou C."/>
            <person name="Zhu D."/>
            <person name="Muzny D."/>
            <person name="Worley K."/>
            <person name="Gibbs R."/>
        </authorList>
    </citation>
    <scope>NUCLEOTIDE SEQUENCE [LARGE SCALE GENOMIC DNA]</scope>
    <source>
        <strain evidence="1">LMS2-1</strain>
    </source>
</reference>
<dbReference type="PANTHER" id="PTHR10000">
    <property type="entry name" value="PHOSPHOSERINE PHOSPHATASE"/>
    <property type="match status" value="1"/>
</dbReference>
<evidence type="ECO:0000313" key="1">
    <source>
        <dbReference type="EMBL" id="EEN81173.1"/>
    </source>
</evidence>
<dbReference type="Proteomes" id="UP000004525">
    <property type="component" value="Unassembled WGS sequence"/>
</dbReference>
<dbReference type="Pfam" id="PF08282">
    <property type="entry name" value="Hydrolase_3"/>
    <property type="match status" value="1"/>
</dbReference>
<dbReference type="AlphaFoldDB" id="C2JUV0"/>
<evidence type="ECO:0000313" key="2">
    <source>
        <dbReference type="Proteomes" id="UP000004525"/>
    </source>
</evidence>
<dbReference type="GO" id="GO:0016791">
    <property type="term" value="F:phosphatase activity"/>
    <property type="evidence" value="ECO:0007669"/>
    <property type="project" value="UniProtKB-ARBA"/>
</dbReference>
<dbReference type="InterPro" id="IPR000150">
    <property type="entry name" value="Cof"/>
</dbReference>
<dbReference type="InterPro" id="IPR023214">
    <property type="entry name" value="HAD_sf"/>
</dbReference>
<dbReference type="SFLD" id="SFLDS00003">
    <property type="entry name" value="Haloacid_Dehalogenase"/>
    <property type="match status" value="1"/>
</dbReference>
<accession>C2JUV0</accession>
<dbReference type="InterPro" id="IPR006379">
    <property type="entry name" value="HAD-SF_hydro_IIB"/>
</dbReference>
<gene>
    <name evidence="1" type="ORF">HMPREF0539_0684</name>
</gene>
<dbReference type="Gene3D" id="3.40.50.1000">
    <property type="entry name" value="HAD superfamily/HAD-like"/>
    <property type="match status" value="1"/>
</dbReference>
<dbReference type="PANTHER" id="PTHR10000:SF23">
    <property type="entry name" value="5-AMINO-6-(5-PHOSPHO-D-RIBITYLAMINO)URACIL PHOSPHATASE YITU"/>
    <property type="match status" value="1"/>
</dbReference>
<dbReference type="GO" id="GO:0005829">
    <property type="term" value="C:cytosol"/>
    <property type="evidence" value="ECO:0007669"/>
    <property type="project" value="TreeGrafter"/>
</dbReference>
<name>C2JUV0_LACRM</name>
<organism evidence="1 2">
    <name type="scientific">Lacticaseibacillus rhamnosus (strain LMS2-1)</name>
    <dbReference type="NCBI Taxonomy" id="525361"/>
    <lineage>
        <taxon>Bacteria</taxon>
        <taxon>Bacillati</taxon>
        <taxon>Bacillota</taxon>
        <taxon>Bacilli</taxon>
        <taxon>Lactobacillales</taxon>
        <taxon>Lactobacillaceae</taxon>
        <taxon>Lacticaseibacillus</taxon>
    </lineage>
</organism>
<dbReference type="SUPFAM" id="SSF56784">
    <property type="entry name" value="HAD-like"/>
    <property type="match status" value="1"/>
</dbReference>